<reference evidence="1 2" key="1">
    <citation type="submission" date="2015-09" db="EMBL/GenBank/DDBJ databases">
        <title>Genome sequence of Oxobacter pfennigii DSM 3222.</title>
        <authorList>
            <person name="Poehlein A."/>
            <person name="Bengelsdorf F.R."/>
            <person name="Schiel-Bengelsdorf B."/>
            <person name="Duerre P."/>
            <person name="Daniel R."/>
        </authorList>
    </citation>
    <scope>NUCLEOTIDE SEQUENCE [LARGE SCALE GENOMIC DNA]</scope>
    <source>
        <strain evidence="1 2">DSM 3222</strain>
    </source>
</reference>
<proteinExistence type="predicted"/>
<keyword evidence="2" id="KW-1185">Reference proteome</keyword>
<evidence type="ECO:0000313" key="1">
    <source>
        <dbReference type="EMBL" id="KPU46307.1"/>
    </source>
</evidence>
<dbReference type="AlphaFoldDB" id="A0A0P8WUB2"/>
<dbReference type="EMBL" id="LKET01000008">
    <property type="protein sequence ID" value="KPU46307.1"/>
    <property type="molecule type" value="Genomic_DNA"/>
</dbReference>
<dbReference type="Proteomes" id="UP000050326">
    <property type="component" value="Unassembled WGS sequence"/>
</dbReference>
<gene>
    <name evidence="1" type="ORF">OXPF_00940</name>
</gene>
<accession>A0A0P8WUB2</accession>
<protein>
    <submittedName>
        <fullName evidence="1">Uncharacterized protein</fullName>
    </submittedName>
</protein>
<organism evidence="1 2">
    <name type="scientific">Oxobacter pfennigii</name>
    <dbReference type="NCBI Taxonomy" id="36849"/>
    <lineage>
        <taxon>Bacteria</taxon>
        <taxon>Bacillati</taxon>
        <taxon>Bacillota</taxon>
        <taxon>Clostridia</taxon>
        <taxon>Eubacteriales</taxon>
        <taxon>Clostridiaceae</taxon>
        <taxon>Oxobacter</taxon>
    </lineage>
</organism>
<name>A0A0P8WUB2_9CLOT</name>
<evidence type="ECO:0000313" key="2">
    <source>
        <dbReference type="Proteomes" id="UP000050326"/>
    </source>
</evidence>
<comment type="caution">
    <text evidence="1">The sequence shown here is derived from an EMBL/GenBank/DDBJ whole genome shotgun (WGS) entry which is preliminary data.</text>
</comment>
<sequence>MYPCPGSGSYIQCPVFYRQSMSIYSPYLQMRSDRYAGHFFPGIKQRIYEPGVTPDIMNEQKLKEIEDETEVLTTLKNLGLSDEEAKLLILRIIEIVNK</sequence>